<protein>
    <submittedName>
        <fullName evidence="1">Uncharacterized protein</fullName>
    </submittedName>
</protein>
<dbReference type="Gramene" id="AET4Gv20384800.6">
    <property type="protein sequence ID" value="AET4Gv20384800.6"/>
    <property type="gene ID" value="AET4Gv20384800"/>
</dbReference>
<reference evidence="2" key="1">
    <citation type="journal article" date="2014" name="Science">
        <title>Ancient hybridizations among the ancestral genomes of bread wheat.</title>
        <authorList>
            <consortium name="International Wheat Genome Sequencing Consortium,"/>
            <person name="Marcussen T."/>
            <person name="Sandve S.R."/>
            <person name="Heier L."/>
            <person name="Spannagl M."/>
            <person name="Pfeifer M."/>
            <person name="Jakobsen K.S."/>
            <person name="Wulff B.B."/>
            <person name="Steuernagel B."/>
            <person name="Mayer K.F."/>
            <person name="Olsen O.A."/>
        </authorList>
    </citation>
    <scope>NUCLEOTIDE SEQUENCE [LARGE SCALE GENOMIC DNA]</scope>
    <source>
        <strain evidence="2">cv. AL8/78</strain>
    </source>
</reference>
<reference evidence="1" key="5">
    <citation type="journal article" date="2021" name="G3 (Bethesda)">
        <title>Aegilops tauschii genome assembly Aet v5.0 features greater sequence contiguity and improved annotation.</title>
        <authorList>
            <person name="Wang L."/>
            <person name="Zhu T."/>
            <person name="Rodriguez J.C."/>
            <person name="Deal K.R."/>
            <person name="Dubcovsky J."/>
            <person name="McGuire P.E."/>
            <person name="Lux T."/>
            <person name="Spannagl M."/>
            <person name="Mayer K.F.X."/>
            <person name="Baldrich P."/>
            <person name="Meyers B.C."/>
            <person name="Huo N."/>
            <person name="Gu Y.Q."/>
            <person name="Zhou H."/>
            <person name="Devos K.M."/>
            <person name="Bennetzen J.L."/>
            <person name="Unver T."/>
            <person name="Budak H."/>
            <person name="Gulick P.J."/>
            <person name="Galiba G."/>
            <person name="Kalapos B."/>
            <person name="Nelson D.R."/>
            <person name="Li P."/>
            <person name="You F.M."/>
            <person name="Luo M.C."/>
            <person name="Dvorak J."/>
        </authorList>
    </citation>
    <scope>NUCLEOTIDE SEQUENCE [LARGE SCALE GENOMIC DNA]</scope>
    <source>
        <strain evidence="1">cv. AL8/78</strain>
    </source>
</reference>
<reference evidence="1" key="3">
    <citation type="journal article" date="2017" name="Nature">
        <title>Genome sequence of the progenitor of the wheat D genome Aegilops tauschii.</title>
        <authorList>
            <person name="Luo M.C."/>
            <person name="Gu Y.Q."/>
            <person name="Puiu D."/>
            <person name="Wang H."/>
            <person name="Twardziok S.O."/>
            <person name="Deal K.R."/>
            <person name="Huo N."/>
            <person name="Zhu T."/>
            <person name="Wang L."/>
            <person name="Wang Y."/>
            <person name="McGuire P.E."/>
            <person name="Liu S."/>
            <person name="Long H."/>
            <person name="Ramasamy R.K."/>
            <person name="Rodriguez J.C."/>
            <person name="Van S.L."/>
            <person name="Yuan L."/>
            <person name="Wang Z."/>
            <person name="Xia Z."/>
            <person name="Xiao L."/>
            <person name="Anderson O.D."/>
            <person name="Ouyang S."/>
            <person name="Liang Y."/>
            <person name="Zimin A.V."/>
            <person name="Pertea G."/>
            <person name="Qi P."/>
            <person name="Bennetzen J.L."/>
            <person name="Dai X."/>
            <person name="Dawson M.W."/>
            <person name="Muller H.G."/>
            <person name="Kugler K."/>
            <person name="Rivarola-Duarte L."/>
            <person name="Spannagl M."/>
            <person name="Mayer K.F.X."/>
            <person name="Lu F.H."/>
            <person name="Bevan M.W."/>
            <person name="Leroy P."/>
            <person name="Li P."/>
            <person name="You F.M."/>
            <person name="Sun Q."/>
            <person name="Liu Z."/>
            <person name="Lyons E."/>
            <person name="Wicker T."/>
            <person name="Salzberg S.L."/>
            <person name="Devos K.M."/>
            <person name="Dvorak J."/>
        </authorList>
    </citation>
    <scope>NUCLEOTIDE SEQUENCE [LARGE SCALE GENOMIC DNA]</scope>
    <source>
        <strain evidence="1">cv. AL8/78</strain>
    </source>
</reference>
<name>A0A453I0R6_AEGTS</name>
<dbReference type="AlphaFoldDB" id="A0A453I0R6"/>
<dbReference type="EnsemblPlants" id="AET4Gv20384800.2">
    <property type="protein sequence ID" value="AET4Gv20384800.2"/>
    <property type="gene ID" value="AET4Gv20384800"/>
</dbReference>
<dbReference type="Proteomes" id="UP000015105">
    <property type="component" value="Chromosome 4D"/>
</dbReference>
<keyword evidence="2" id="KW-1185">Reference proteome</keyword>
<reference evidence="1" key="4">
    <citation type="submission" date="2019-03" db="UniProtKB">
        <authorList>
            <consortium name="EnsemblPlants"/>
        </authorList>
    </citation>
    <scope>IDENTIFICATION</scope>
</reference>
<dbReference type="STRING" id="200361.A0A453I0R6"/>
<dbReference type="Gramene" id="AET4Gv20384800.2">
    <property type="protein sequence ID" value="AET4Gv20384800.2"/>
    <property type="gene ID" value="AET4Gv20384800"/>
</dbReference>
<organism evidence="1 2">
    <name type="scientific">Aegilops tauschii subsp. strangulata</name>
    <name type="common">Goatgrass</name>
    <dbReference type="NCBI Taxonomy" id="200361"/>
    <lineage>
        <taxon>Eukaryota</taxon>
        <taxon>Viridiplantae</taxon>
        <taxon>Streptophyta</taxon>
        <taxon>Embryophyta</taxon>
        <taxon>Tracheophyta</taxon>
        <taxon>Spermatophyta</taxon>
        <taxon>Magnoliopsida</taxon>
        <taxon>Liliopsida</taxon>
        <taxon>Poales</taxon>
        <taxon>Poaceae</taxon>
        <taxon>BOP clade</taxon>
        <taxon>Pooideae</taxon>
        <taxon>Triticodae</taxon>
        <taxon>Triticeae</taxon>
        <taxon>Triticinae</taxon>
        <taxon>Aegilops</taxon>
    </lineage>
</organism>
<dbReference type="EnsemblPlants" id="AET4Gv20384800.6">
    <property type="protein sequence ID" value="AET4Gv20384800.6"/>
    <property type="gene ID" value="AET4Gv20384800"/>
</dbReference>
<accession>A0A453I0R6</accession>
<reference evidence="2" key="2">
    <citation type="journal article" date="2017" name="Nat. Plants">
        <title>The Aegilops tauschii genome reveals multiple impacts of transposons.</title>
        <authorList>
            <person name="Zhao G."/>
            <person name="Zou C."/>
            <person name="Li K."/>
            <person name="Wang K."/>
            <person name="Li T."/>
            <person name="Gao L."/>
            <person name="Zhang X."/>
            <person name="Wang H."/>
            <person name="Yang Z."/>
            <person name="Liu X."/>
            <person name="Jiang W."/>
            <person name="Mao L."/>
            <person name="Kong X."/>
            <person name="Jiao Y."/>
            <person name="Jia J."/>
        </authorList>
    </citation>
    <scope>NUCLEOTIDE SEQUENCE [LARGE SCALE GENOMIC DNA]</scope>
    <source>
        <strain evidence="2">cv. AL8/78</strain>
    </source>
</reference>
<evidence type="ECO:0000313" key="2">
    <source>
        <dbReference type="Proteomes" id="UP000015105"/>
    </source>
</evidence>
<proteinExistence type="predicted"/>
<sequence>MLRNRRLNLPTWKDSSRAHQHLKLLLSQLYNFSSFRTPDSPGMQEQQHEQAVLCNISRALSVQRNYSGVSDESIFDTEVEDCSTAFVLVIITCRPIFECLFFSCFGNQTKE</sequence>
<evidence type="ECO:0000313" key="1">
    <source>
        <dbReference type="EnsemblPlants" id="AET4Gv20384800.2"/>
    </source>
</evidence>